<dbReference type="RefSeq" id="WP_307275996.1">
    <property type="nucleotide sequence ID" value="NZ_JAUSVX010000008.1"/>
</dbReference>
<evidence type="ECO:0000256" key="4">
    <source>
        <dbReference type="ARBA" id="ARBA00022989"/>
    </source>
</evidence>
<organism evidence="8 9">
    <name type="scientific">Labrys wisconsinensis</name>
    <dbReference type="NCBI Taxonomy" id="425677"/>
    <lineage>
        <taxon>Bacteria</taxon>
        <taxon>Pseudomonadati</taxon>
        <taxon>Pseudomonadota</taxon>
        <taxon>Alphaproteobacteria</taxon>
        <taxon>Hyphomicrobiales</taxon>
        <taxon>Xanthobacteraceae</taxon>
        <taxon>Labrys</taxon>
    </lineage>
</organism>
<evidence type="ECO:0000256" key="1">
    <source>
        <dbReference type="ARBA" id="ARBA00004141"/>
    </source>
</evidence>
<dbReference type="PANTHER" id="PTHR32322">
    <property type="entry name" value="INNER MEMBRANE TRANSPORTER"/>
    <property type="match status" value="1"/>
</dbReference>
<dbReference type="Pfam" id="PF00892">
    <property type="entry name" value="EamA"/>
    <property type="match status" value="2"/>
</dbReference>
<comment type="subcellular location">
    <subcellularLocation>
        <location evidence="1">Membrane</location>
        <topology evidence="1">Multi-pass membrane protein</topology>
    </subcellularLocation>
</comment>
<feature type="domain" description="EamA" evidence="7">
    <location>
        <begin position="16"/>
        <end position="145"/>
    </location>
</feature>
<feature type="transmembrane region" description="Helical" evidence="6">
    <location>
        <begin position="12"/>
        <end position="34"/>
    </location>
</feature>
<feature type="transmembrane region" description="Helical" evidence="6">
    <location>
        <begin position="101"/>
        <end position="122"/>
    </location>
</feature>
<reference evidence="8 9" key="1">
    <citation type="submission" date="2023-07" db="EMBL/GenBank/DDBJ databases">
        <title>Genomic Encyclopedia of Type Strains, Phase IV (KMG-IV): sequencing the most valuable type-strain genomes for metagenomic binning, comparative biology and taxonomic classification.</title>
        <authorList>
            <person name="Goeker M."/>
        </authorList>
    </citation>
    <scope>NUCLEOTIDE SEQUENCE [LARGE SCALE GENOMIC DNA]</scope>
    <source>
        <strain evidence="8 9">DSM 19619</strain>
    </source>
</reference>
<keyword evidence="3 6" id="KW-0812">Transmembrane</keyword>
<evidence type="ECO:0000313" key="8">
    <source>
        <dbReference type="EMBL" id="MDQ0471228.1"/>
    </source>
</evidence>
<evidence type="ECO:0000256" key="3">
    <source>
        <dbReference type="ARBA" id="ARBA00022692"/>
    </source>
</evidence>
<keyword evidence="4 6" id="KW-1133">Transmembrane helix</keyword>
<feature type="transmembrane region" description="Helical" evidence="6">
    <location>
        <begin position="185"/>
        <end position="208"/>
    </location>
</feature>
<protein>
    <submittedName>
        <fullName evidence="8">Drug/metabolite transporter (DMT)-like permease</fullName>
    </submittedName>
</protein>
<keyword evidence="9" id="KW-1185">Reference proteome</keyword>
<proteinExistence type="inferred from homology"/>
<evidence type="ECO:0000256" key="2">
    <source>
        <dbReference type="ARBA" id="ARBA00007362"/>
    </source>
</evidence>
<dbReference type="SUPFAM" id="SSF103481">
    <property type="entry name" value="Multidrug resistance efflux transporter EmrE"/>
    <property type="match status" value="2"/>
</dbReference>
<gene>
    <name evidence="8" type="ORF">QO011_004251</name>
</gene>
<feature type="domain" description="EamA" evidence="7">
    <location>
        <begin position="160"/>
        <end position="293"/>
    </location>
</feature>
<feature type="transmembrane region" description="Helical" evidence="6">
    <location>
        <begin position="129"/>
        <end position="148"/>
    </location>
</feature>
<evidence type="ECO:0000256" key="6">
    <source>
        <dbReference type="SAM" id="Phobius"/>
    </source>
</evidence>
<dbReference type="InterPro" id="IPR000620">
    <property type="entry name" value="EamA_dom"/>
</dbReference>
<feature type="transmembrane region" description="Helical" evidence="6">
    <location>
        <begin position="75"/>
        <end position="95"/>
    </location>
</feature>
<feature type="transmembrane region" description="Helical" evidence="6">
    <location>
        <begin position="253"/>
        <end position="272"/>
    </location>
</feature>
<dbReference type="EMBL" id="JAUSVX010000008">
    <property type="protein sequence ID" value="MDQ0471228.1"/>
    <property type="molecule type" value="Genomic_DNA"/>
</dbReference>
<sequence length="299" mass="31980">MRHPLRPLFDNAYVVLPAASLMWAGNSIIGKLAIGEVTPMTMTFLRWFFVCAILALFYRREARAALPVLAPRWKWLVAMAGLGYTAFNALLYAAAHHTSGVNLTMLQASIPVFVLAGSVLVLRSRVGLLQGLGTALTLVGVAVVATGGDLERLTGLRFNIGDLYVLIACAFYAGYTLGLRARPPLSGFGLFIGFAAVAMLVSAPLLAWEIAEGAFFWPTARGWAIMAYVTICPSLLSQIFYIRGVELIGPARAGLFINLIPVFGALMALAILGEPFGWDEVLAAALVFGGIAMAEAGKR</sequence>
<dbReference type="PANTHER" id="PTHR32322:SF2">
    <property type="entry name" value="EAMA DOMAIN-CONTAINING PROTEIN"/>
    <property type="match status" value="1"/>
</dbReference>
<evidence type="ECO:0000313" key="9">
    <source>
        <dbReference type="Proteomes" id="UP001242480"/>
    </source>
</evidence>
<accession>A0ABU0JAE5</accession>
<feature type="transmembrane region" description="Helical" evidence="6">
    <location>
        <begin position="40"/>
        <end position="59"/>
    </location>
</feature>
<feature type="transmembrane region" description="Helical" evidence="6">
    <location>
        <begin position="220"/>
        <end position="241"/>
    </location>
</feature>
<feature type="transmembrane region" description="Helical" evidence="6">
    <location>
        <begin position="160"/>
        <end position="178"/>
    </location>
</feature>
<keyword evidence="5 6" id="KW-0472">Membrane</keyword>
<comment type="caution">
    <text evidence="8">The sequence shown here is derived from an EMBL/GenBank/DDBJ whole genome shotgun (WGS) entry which is preliminary data.</text>
</comment>
<name>A0ABU0JAE5_9HYPH</name>
<evidence type="ECO:0000259" key="7">
    <source>
        <dbReference type="Pfam" id="PF00892"/>
    </source>
</evidence>
<dbReference type="InterPro" id="IPR050638">
    <property type="entry name" value="AA-Vitamin_Transporters"/>
</dbReference>
<dbReference type="InterPro" id="IPR037185">
    <property type="entry name" value="EmrE-like"/>
</dbReference>
<dbReference type="Proteomes" id="UP001242480">
    <property type="component" value="Unassembled WGS sequence"/>
</dbReference>
<comment type="similarity">
    <text evidence="2">Belongs to the EamA transporter family.</text>
</comment>
<evidence type="ECO:0000256" key="5">
    <source>
        <dbReference type="ARBA" id="ARBA00023136"/>
    </source>
</evidence>